<protein>
    <submittedName>
        <fullName evidence="2">Uncharacterized protein</fullName>
    </submittedName>
</protein>
<name>A0A224Y7W8_9ACAR</name>
<reference evidence="2" key="1">
    <citation type="journal article" date="2017" name="Parasit. Vectors">
        <title>Sialotranscriptomics of Rhipicephalus zambeziensis reveals intricate expression profiles of secretory proteins and suggests tight temporal transcriptional regulation during blood-feeding.</title>
        <authorList>
            <person name="de Castro M.H."/>
            <person name="de Klerk D."/>
            <person name="Pienaar R."/>
            <person name="Rees D.J.G."/>
            <person name="Mans B.J."/>
        </authorList>
    </citation>
    <scope>NUCLEOTIDE SEQUENCE</scope>
    <source>
        <tissue evidence="2">Salivary glands</tissue>
    </source>
</reference>
<proteinExistence type="predicted"/>
<organism evidence="2">
    <name type="scientific">Rhipicephalus zambeziensis</name>
    <dbReference type="NCBI Taxonomy" id="60191"/>
    <lineage>
        <taxon>Eukaryota</taxon>
        <taxon>Metazoa</taxon>
        <taxon>Ecdysozoa</taxon>
        <taxon>Arthropoda</taxon>
        <taxon>Chelicerata</taxon>
        <taxon>Arachnida</taxon>
        <taxon>Acari</taxon>
        <taxon>Parasitiformes</taxon>
        <taxon>Ixodida</taxon>
        <taxon>Ixodoidea</taxon>
        <taxon>Ixodidae</taxon>
        <taxon>Rhipicephalinae</taxon>
        <taxon>Rhipicephalus</taxon>
        <taxon>Rhipicephalus</taxon>
    </lineage>
</organism>
<sequence length="95" mass="11116">MKSWADSRQSRHRIIMQLSYACASFFSSIVILFGNGGLLCTDASHWMYLEKVAEEYIHHMNKSYSGGIASWGMTRNYTYWRTRKHTRKFASLPSR</sequence>
<keyword evidence="1" id="KW-0812">Transmembrane</keyword>
<accession>A0A224Y7W8</accession>
<evidence type="ECO:0000313" key="2">
    <source>
        <dbReference type="EMBL" id="MAA13687.1"/>
    </source>
</evidence>
<dbReference type="EMBL" id="GFPF01002541">
    <property type="protein sequence ID" value="MAA13687.1"/>
    <property type="molecule type" value="Transcribed_RNA"/>
</dbReference>
<keyword evidence="1" id="KW-1133">Transmembrane helix</keyword>
<feature type="transmembrane region" description="Helical" evidence="1">
    <location>
        <begin position="20"/>
        <end position="39"/>
    </location>
</feature>
<keyword evidence="1" id="KW-0472">Membrane</keyword>
<dbReference type="AlphaFoldDB" id="A0A224Y7W8"/>
<evidence type="ECO:0000256" key="1">
    <source>
        <dbReference type="SAM" id="Phobius"/>
    </source>
</evidence>